<dbReference type="Proteomes" id="UP000177954">
    <property type="component" value="Unassembled WGS sequence"/>
</dbReference>
<keyword evidence="1" id="KW-0812">Transmembrane</keyword>
<keyword evidence="1" id="KW-0472">Membrane</keyword>
<evidence type="ECO:0008006" key="4">
    <source>
        <dbReference type="Google" id="ProtNLM"/>
    </source>
</evidence>
<accession>A0A1G2GY57</accession>
<sequence>MPSVTDVSKTAEPAQNENRDISSTITWSAPEYHYYEKTADWYWALGIIAAALLVVAYISGNILFGFIVVIGGFAFGVFAARAPRMIEVTISGQGVQINNRLFPYETLQSFWIFYRPGDIKEVSFRSQKIVMTHIKVPLGNQDPNTVRKLLLEFLPEKPQKELLIDTITRVLRF</sequence>
<name>A0A1G2GY57_9BACT</name>
<evidence type="ECO:0000313" key="3">
    <source>
        <dbReference type="Proteomes" id="UP000177954"/>
    </source>
</evidence>
<protein>
    <recommendedName>
        <fullName evidence="4">DUF5673 domain-containing protein</fullName>
    </recommendedName>
</protein>
<evidence type="ECO:0000313" key="2">
    <source>
        <dbReference type="EMBL" id="OGZ55146.1"/>
    </source>
</evidence>
<gene>
    <name evidence="2" type="ORF">A3J04_02775</name>
</gene>
<dbReference type="AlphaFoldDB" id="A0A1G2GY57"/>
<feature type="transmembrane region" description="Helical" evidence="1">
    <location>
        <begin position="41"/>
        <end position="58"/>
    </location>
</feature>
<reference evidence="2 3" key="1">
    <citation type="journal article" date="2016" name="Nat. Commun.">
        <title>Thousands of microbial genomes shed light on interconnected biogeochemical processes in an aquifer system.</title>
        <authorList>
            <person name="Anantharaman K."/>
            <person name="Brown C.T."/>
            <person name="Hug L.A."/>
            <person name="Sharon I."/>
            <person name="Castelle C.J."/>
            <person name="Probst A.J."/>
            <person name="Thomas B.C."/>
            <person name="Singh A."/>
            <person name="Wilkins M.J."/>
            <person name="Karaoz U."/>
            <person name="Brodie E.L."/>
            <person name="Williams K.H."/>
            <person name="Hubbard S.S."/>
            <person name="Banfield J.F."/>
        </authorList>
    </citation>
    <scope>NUCLEOTIDE SEQUENCE [LARGE SCALE GENOMIC DNA]</scope>
</reference>
<dbReference type="EMBL" id="MHNZ01000037">
    <property type="protein sequence ID" value="OGZ55146.1"/>
    <property type="molecule type" value="Genomic_DNA"/>
</dbReference>
<comment type="caution">
    <text evidence="2">The sequence shown here is derived from an EMBL/GenBank/DDBJ whole genome shotgun (WGS) entry which is preliminary data.</text>
</comment>
<dbReference type="STRING" id="1802129.A3J04_02775"/>
<organism evidence="2 3">
    <name type="scientific">Candidatus Ryanbacteria bacterium RIFCSPLOWO2_02_FULL_47_14</name>
    <dbReference type="NCBI Taxonomy" id="1802129"/>
    <lineage>
        <taxon>Bacteria</taxon>
        <taxon>Candidatus Ryaniibacteriota</taxon>
    </lineage>
</organism>
<evidence type="ECO:0000256" key="1">
    <source>
        <dbReference type="SAM" id="Phobius"/>
    </source>
</evidence>
<proteinExistence type="predicted"/>
<keyword evidence="1" id="KW-1133">Transmembrane helix</keyword>
<feature type="transmembrane region" description="Helical" evidence="1">
    <location>
        <begin position="64"/>
        <end position="82"/>
    </location>
</feature>